<name>A0A5A7QCL3_STRAF</name>
<evidence type="ECO:0000313" key="3">
    <source>
        <dbReference type="Proteomes" id="UP000325081"/>
    </source>
</evidence>
<accession>A0A5A7QCL3</accession>
<evidence type="ECO:0000313" key="2">
    <source>
        <dbReference type="EMBL" id="GER42682.1"/>
    </source>
</evidence>
<keyword evidence="2" id="KW-0830">Ubiquinone</keyword>
<proteinExistence type="predicted"/>
<organism evidence="2 3">
    <name type="scientific">Striga asiatica</name>
    <name type="common">Asiatic witchweed</name>
    <name type="synonym">Buchnera asiatica</name>
    <dbReference type="NCBI Taxonomy" id="4170"/>
    <lineage>
        <taxon>Eukaryota</taxon>
        <taxon>Viridiplantae</taxon>
        <taxon>Streptophyta</taxon>
        <taxon>Embryophyta</taxon>
        <taxon>Tracheophyta</taxon>
        <taxon>Spermatophyta</taxon>
        <taxon>Magnoliopsida</taxon>
        <taxon>eudicotyledons</taxon>
        <taxon>Gunneridae</taxon>
        <taxon>Pentapetalae</taxon>
        <taxon>asterids</taxon>
        <taxon>lamiids</taxon>
        <taxon>Lamiales</taxon>
        <taxon>Orobanchaceae</taxon>
        <taxon>Buchnereae</taxon>
        <taxon>Striga</taxon>
    </lineage>
</organism>
<reference evidence="3" key="1">
    <citation type="journal article" date="2019" name="Curr. Biol.">
        <title>Genome Sequence of Striga asiatica Provides Insight into the Evolution of Plant Parasitism.</title>
        <authorList>
            <person name="Yoshida S."/>
            <person name="Kim S."/>
            <person name="Wafula E.K."/>
            <person name="Tanskanen J."/>
            <person name="Kim Y.M."/>
            <person name="Honaas L."/>
            <person name="Yang Z."/>
            <person name="Spallek T."/>
            <person name="Conn C.E."/>
            <person name="Ichihashi Y."/>
            <person name="Cheong K."/>
            <person name="Cui S."/>
            <person name="Der J.P."/>
            <person name="Gundlach H."/>
            <person name="Jiao Y."/>
            <person name="Hori C."/>
            <person name="Ishida J.K."/>
            <person name="Kasahara H."/>
            <person name="Kiba T."/>
            <person name="Kim M.S."/>
            <person name="Koo N."/>
            <person name="Laohavisit A."/>
            <person name="Lee Y.H."/>
            <person name="Lumba S."/>
            <person name="McCourt P."/>
            <person name="Mortimer J.C."/>
            <person name="Mutuku J.M."/>
            <person name="Nomura T."/>
            <person name="Sasaki-Sekimoto Y."/>
            <person name="Seto Y."/>
            <person name="Wang Y."/>
            <person name="Wakatake T."/>
            <person name="Sakakibara H."/>
            <person name="Demura T."/>
            <person name="Yamaguchi S."/>
            <person name="Yoneyama K."/>
            <person name="Manabe R.I."/>
            <person name="Nelson D.C."/>
            <person name="Schulman A.H."/>
            <person name="Timko M.P."/>
            <person name="dePamphilis C.W."/>
            <person name="Choi D."/>
            <person name="Shirasu K."/>
        </authorList>
    </citation>
    <scope>NUCLEOTIDE SEQUENCE [LARGE SCALE GENOMIC DNA]</scope>
    <source>
        <strain evidence="3">cv. UVA1</strain>
    </source>
</reference>
<dbReference type="AlphaFoldDB" id="A0A5A7QCL3"/>
<feature type="region of interest" description="Disordered" evidence="1">
    <location>
        <begin position="62"/>
        <end position="102"/>
    </location>
</feature>
<gene>
    <name evidence="2" type="ORF">STAS_19494</name>
</gene>
<comment type="caution">
    <text evidence="2">The sequence shown here is derived from an EMBL/GenBank/DDBJ whole genome shotgun (WGS) entry which is preliminary data.</text>
</comment>
<dbReference type="Proteomes" id="UP000325081">
    <property type="component" value="Unassembled WGS sequence"/>
</dbReference>
<evidence type="ECO:0000256" key="1">
    <source>
        <dbReference type="SAM" id="MobiDB-lite"/>
    </source>
</evidence>
<keyword evidence="3" id="KW-1185">Reference proteome</keyword>
<dbReference type="EMBL" id="BKCP01006416">
    <property type="protein sequence ID" value="GER42682.1"/>
    <property type="molecule type" value="Genomic_DNA"/>
</dbReference>
<sequence>MAKETKEKLVDLEAKMTSLGEGLEATNASMTDNLTHLERSFHYSQQAMMDAMNQRIDEVLRFVRQPPPRVDQGRDHGSTNASDRSKRRERTTSIVDLTPRPT</sequence>
<protein>
    <submittedName>
        <fullName evidence="2">NADH:ubiquinone oxidoreductase</fullName>
    </submittedName>
</protein>